<dbReference type="NCBIfam" id="TIGR02466">
    <property type="entry name" value="TIGR02466 family protein"/>
    <property type="match status" value="1"/>
</dbReference>
<dbReference type="Gene3D" id="2.60.120.620">
    <property type="entry name" value="q2cbj1_9rhob like domain"/>
    <property type="match status" value="1"/>
</dbReference>
<gene>
    <name evidence="1" type="ORF">GCM10010994_45520</name>
</gene>
<dbReference type="Proteomes" id="UP000637002">
    <property type="component" value="Unassembled WGS sequence"/>
</dbReference>
<proteinExistence type="predicted"/>
<sequence length="218" mass="23933">MTIIEHLFATPIYRAELAGDGGPSALVAELDAACRSVAVDDEAGQRWCARNGYPGYTSYASLDDLPWRLPVFGRLVKQIDRHVAAFTKALEFDLSGGKLVCDSLWINVLPPGGVHTSHIHPHAVVSGTFYVAIPPGASALKFEDPRLGFMMAAPPRKRKAAQQNRQFVSIAPAPGTLLLWESWLRHEVPLNEADEERISVSFNYAWKDGGERRRGKGA</sequence>
<keyword evidence="2" id="KW-1185">Reference proteome</keyword>
<reference evidence="1" key="2">
    <citation type="submission" date="2020-09" db="EMBL/GenBank/DDBJ databases">
        <authorList>
            <person name="Sun Q."/>
            <person name="Zhou Y."/>
        </authorList>
    </citation>
    <scope>NUCLEOTIDE SEQUENCE</scope>
    <source>
        <strain evidence="1">CGMCC 1.12919</strain>
    </source>
</reference>
<dbReference type="EMBL" id="BMGG01000008">
    <property type="protein sequence ID" value="GGC82495.1"/>
    <property type="molecule type" value="Genomic_DNA"/>
</dbReference>
<evidence type="ECO:0000313" key="2">
    <source>
        <dbReference type="Proteomes" id="UP000637002"/>
    </source>
</evidence>
<dbReference type="RefSeq" id="WP_188611451.1">
    <property type="nucleotide sequence ID" value="NZ_BMGG01000008.1"/>
</dbReference>
<name>A0A916UQ67_9HYPH</name>
<reference evidence="1" key="1">
    <citation type="journal article" date="2014" name="Int. J. Syst. Evol. Microbiol.">
        <title>Complete genome sequence of Corynebacterium casei LMG S-19264T (=DSM 44701T), isolated from a smear-ripened cheese.</title>
        <authorList>
            <consortium name="US DOE Joint Genome Institute (JGI-PGF)"/>
            <person name="Walter F."/>
            <person name="Albersmeier A."/>
            <person name="Kalinowski J."/>
            <person name="Ruckert C."/>
        </authorList>
    </citation>
    <scope>NUCLEOTIDE SEQUENCE</scope>
    <source>
        <strain evidence="1">CGMCC 1.12919</strain>
    </source>
</reference>
<evidence type="ECO:0000313" key="1">
    <source>
        <dbReference type="EMBL" id="GGC82495.1"/>
    </source>
</evidence>
<dbReference type="Pfam" id="PF13759">
    <property type="entry name" value="2OG-FeII_Oxy_5"/>
    <property type="match status" value="1"/>
</dbReference>
<protein>
    <submittedName>
        <fullName evidence="1">2OG-Fe(II) oxygenase-related protein</fullName>
    </submittedName>
</protein>
<accession>A0A916UQ67</accession>
<dbReference type="AlphaFoldDB" id="A0A916UQ67"/>
<comment type="caution">
    <text evidence="1">The sequence shown here is derived from an EMBL/GenBank/DDBJ whole genome shotgun (WGS) entry which is preliminary data.</text>
</comment>
<organism evidence="1 2">
    <name type="scientific">Chelatococcus reniformis</name>
    <dbReference type="NCBI Taxonomy" id="1494448"/>
    <lineage>
        <taxon>Bacteria</taxon>
        <taxon>Pseudomonadati</taxon>
        <taxon>Pseudomonadota</taxon>
        <taxon>Alphaproteobacteria</taxon>
        <taxon>Hyphomicrobiales</taxon>
        <taxon>Chelatococcaceae</taxon>
        <taxon>Chelatococcus</taxon>
    </lineage>
</organism>
<dbReference type="InterPro" id="IPR012668">
    <property type="entry name" value="CHP02466"/>
</dbReference>